<dbReference type="EMBL" id="CP001739">
    <property type="protein sequence ID" value="ACZ07095.1"/>
    <property type="molecule type" value="Genomic_DNA"/>
</dbReference>
<proteinExistence type="predicted"/>
<evidence type="ECO:0000259" key="1">
    <source>
        <dbReference type="PROSITE" id="PS51729"/>
    </source>
</evidence>
<dbReference type="STRING" id="526218.Sterm_0210"/>
<evidence type="ECO:0000313" key="3">
    <source>
        <dbReference type="Proteomes" id="UP000000845"/>
    </source>
</evidence>
<dbReference type="PANTHER" id="PTHR31435:SF10">
    <property type="entry name" value="BSR4717 PROTEIN"/>
    <property type="match status" value="1"/>
</dbReference>
<dbReference type="SUPFAM" id="SSF55729">
    <property type="entry name" value="Acyl-CoA N-acyltransferases (Nat)"/>
    <property type="match status" value="1"/>
</dbReference>
<dbReference type="Proteomes" id="UP000000845">
    <property type="component" value="Chromosome"/>
</dbReference>
<dbReference type="CDD" id="cd04301">
    <property type="entry name" value="NAT_SF"/>
    <property type="match status" value="1"/>
</dbReference>
<dbReference type="HOGENOM" id="CLU_132888_2_0_0"/>
<dbReference type="AlphaFoldDB" id="D1AKS9"/>
<feature type="domain" description="N-acetyltransferase" evidence="1">
    <location>
        <begin position="5"/>
        <end position="93"/>
    </location>
</feature>
<dbReference type="InterPro" id="IPR016181">
    <property type="entry name" value="Acyl_CoA_acyltransferase"/>
</dbReference>
<dbReference type="KEGG" id="str:Sterm_0210"/>
<dbReference type="Gene3D" id="3.40.630.30">
    <property type="match status" value="1"/>
</dbReference>
<dbReference type="RefSeq" id="WP_012859694.1">
    <property type="nucleotide sequence ID" value="NC_013517.1"/>
</dbReference>
<keyword evidence="3" id="KW-1185">Reference proteome</keyword>
<reference evidence="2 3" key="2">
    <citation type="journal article" date="2010" name="Stand. Genomic Sci.">
        <title>Complete genome sequence of Sebaldella termitidis type strain (NCTC 11300).</title>
        <authorList>
            <person name="Harmon-Smith M."/>
            <person name="Celia L."/>
            <person name="Chertkov O."/>
            <person name="Lapidus A."/>
            <person name="Copeland A."/>
            <person name="Glavina Del Rio T."/>
            <person name="Nolan M."/>
            <person name="Lucas S."/>
            <person name="Tice H."/>
            <person name="Cheng J.F."/>
            <person name="Han C."/>
            <person name="Detter J.C."/>
            <person name="Bruce D."/>
            <person name="Goodwin L."/>
            <person name="Pitluck S."/>
            <person name="Pati A."/>
            <person name="Liolios K."/>
            <person name="Ivanova N."/>
            <person name="Mavromatis K."/>
            <person name="Mikhailova N."/>
            <person name="Chen A."/>
            <person name="Palaniappan K."/>
            <person name="Land M."/>
            <person name="Hauser L."/>
            <person name="Chang Y.J."/>
            <person name="Jeffries C.D."/>
            <person name="Brettin T."/>
            <person name="Goker M."/>
            <person name="Beck B."/>
            <person name="Bristow J."/>
            <person name="Eisen J.A."/>
            <person name="Markowitz V."/>
            <person name="Hugenholtz P."/>
            <person name="Kyrpides N.C."/>
            <person name="Klenk H.P."/>
            <person name="Chen F."/>
        </authorList>
    </citation>
    <scope>NUCLEOTIDE SEQUENCE [LARGE SCALE GENOMIC DNA]</scope>
    <source>
        <strain evidence="3">ATCC 33386 / NCTC 11300</strain>
    </source>
</reference>
<accession>D1AKS9</accession>
<dbReference type="PROSITE" id="PS51729">
    <property type="entry name" value="GNAT_YJDJ"/>
    <property type="match status" value="1"/>
</dbReference>
<gene>
    <name evidence="2" type="ordered locus">Sterm_0210</name>
</gene>
<sequence length="93" mass="10862">MTRIKHLENKGFFIFDDDEKETLAELTYKKNGDILIFDHTYVSDKLRNQGIAGKLLNTAVIYARENKFKIKPVCSYVVKKFESPEFDDVNIDK</sequence>
<dbReference type="eggNOG" id="COG2388">
    <property type="taxonomic scope" value="Bacteria"/>
</dbReference>
<dbReference type="PANTHER" id="PTHR31435">
    <property type="entry name" value="PROTEIN NATD1"/>
    <property type="match status" value="1"/>
</dbReference>
<dbReference type="Pfam" id="PF14542">
    <property type="entry name" value="Acetyltransf_CG"/>
    <property type="match status" value="1"/>
</dbReference>
<evidence type="ECO:0000313" key="2">
    <source>
        <dbReference type="EMBL" id="ACZ07095.1"/>
    </source>
</evidence>
<organism evidence="2 3">
    <name type="scientific">Sebaldella termitidis (strain ATCC 33386 / NCTC 11300)</name>
    <dbReference type="NCBI Taxonomy" id="526218"/>
    <lineage>
        <taxon>Bacteria</taxon>
        <taxon>Fusobacteriati</taxon>
        <taxon>Fusobacteriota</taxon>
        <taxon>Fusobacteriia</taxon>
        <taxon>Fusobacteriales</taxon>
        <taxon>Leptotrichiaceae</taxon>
        <taxon>Sebaldella</taxon>
    </lineage>
</organism>
<dbReference type="InterPro" id="IPR031165">
    <property type="entry name" value="GNAT_YJDJ"/>
</dbReference>
<name>D1AKS9_SEBTE</name>
<protein>
    <submittedName>
        <fullName evidence="2">Acetyltransferase</fullName>
    </submittedName>
</protein>
<reference evidence="3" key="1">
    <citation type="submission" date="2009-09" db="EMBL/GenBank/DDBJ databases">
        <title>The complete chromosome of Sebaldella termitidis ATCC 33386.</title>
        <authorList>
            <consortium name="US DOE Joint Genome Institute (JGI-PGF)"/>
            <person name="Lucas S."/>
            <person name="Copeland A."/>
            <person name="Lapidus A."/>
            <person name="Glavina del Rio T."/>
            <person name="Dalin E."/>
            <person name="Tice H."/>
            <person name="Bruce D."/>
            <person name="Goodwin L."/>
            <person name="Pitluck S."/>
            <person name="Kyrpides N."/>
            <person name="Mavromatis K."/>
            <person name="Ivanova N."/>
            <person name="Mikhailova N."/>
            <person name="Sims D."/>
            <person name="Meincke L."/>
            <person name="Brettin T."/>
            <person name="Detter J.C."/>
            <person name="Han C."/>
            <person name="Larimer F."/>
            <person name="Land M."/>
            <person name="Hauser L."/>
            <person name="Markowitz V."/>
            <person name="Cheng J.F."/>
            <person name="Hugenholtz P."/>
            <person name="Woyke T."/>
            <person name="Wu D."/>
            <person name="Eisen J.A."/>
        </authorList>
    </citation>
    <scope>NUCLEOTIDE SEQUENCE [LARGE SCALE GENOMIC DNA]</scope>
    <source>
        <strain evidence="3">ATCC 33386 / NCTC 11300</strain>
    </source>
</reference>
<dbReference type="InterPro" id="IPR045057">
    <property type="entry name" value="Gcn5-rel_NAT"/>
</dbReference>